<organism evidence="2">
    <name type="scientific">Spongospora subterranea</name>
    <dbReference type="NCBI Taxonomy" id="70186"/>
    <lineage>
        <taxon>Eukaryota</taxon>
        <taxon>Sar</taxon>
        <taxon>Rhizaria</taxon>
        <taxon>Endomyxa</taxon>
        <taxon>Phytomyxea</taxon>
        <taxon>Plasmodiophorida</taxon>
        <taxon>Plasmodiophoridae</taxon>
        <taxon>Spongospora</taxon>
    </lineage>
</organism>
<feature type="transmembrane region" description="Helical" evidence="1">
    <location>
        <begin position="172"/>
        <end position="190"/>
    </location>
</feature>
<evidence type="ECO:0008006" key="3">
    <source>
        <dbReference type="Google" id="ProtNLM"/>
    </source>
</evidence>
<proteinExistence type="predicted"/>
<sequence length="191" mass="21089">PNYGWPCMEGPEPMPGFAALNLQLCKDLPLASLTPPQYSYRHRVPLPGVPESEASLCDAPEASPTGLLFYTGYPAAWKNTMFLVEGSKRCVFYFERQNGTSGEPDMTKLRTFMYNPDVLPTGQKEGQYVDIQQGPNGEIYVIDIYFGKVFKITYIGAGAQVQKATESQAHSYHLFSVAVALVASIAFFALQ</sequence>
<keyword evidence="1" id="KW-0812">Transmembrane</keyword>
<protein>
    <recommendedName>
        <fullName evidence="3">Glucose/Sorbosone dehydrogenase domain-containing protein</fullName>
    </recommendedName>
</protein>
<evidence type="ECO:0000313" key="2">
    <source>
        <dbReference type="EMBL" id="CRZ02133.1"/>
    </source>
</evidence>
<accession>A0A0H5QJF8</accession>
<feature type="non-terminal residue" evidence="2">
    <location>
        <position position="1"/>
    </location>
</feature>
<dbReference type="AlphaFoldDB" id="A0A0H5QJF8"/>
<keyword evidence="1" id="KW-0472">Membrane</keyword>
<name>A0A0H5QJF8_9EUKA</name>
<dbReference type="InterPro" id="IPR011042">
    <property type="entry name" value="6-blade_b-propeller_TolB-like"/>
</dbReference>
<dbReference type="Gene3D" id="2.120.10.30">
    <property type="entry name" value="TolB, C-terminal domain"/>
    <property type="match status" value="1"/>
</dbReference>
<evidence type="ECO:0000256" key="1">
    <source>
        <dbReference type="SAM" id="Phobius"/>
    </source>
</evidence>
<dbReference type="EMBL" id="HACM01001691">
    <property type="protein sequence ID" value="CRZ02133.1"/>
    <property type="molecule type" value="Transcribed_RNA"/>
</dbReference>
<reference evidence="2" key="1">
    <citation type="submission" date="2015-04" db="EMBL/GenBank/DDBJ databases">
        <title>The genome sequence of the plant pathogenic Rhizarian Plasmodiophora brassicae reveals insights in its biotrophic life cycle and the origin of chitin synthesis.</title>
        <authorList>
            <person name="Schwelm A."/>
            <person name="Fogelqvist J."/>
            <person name="Knaust A."/>
            <person name="Julke S."/>
            <person name="Lilja T."/>
            <person name="Dhandapani V."/>
            <person name="Bonilla-Rosso G."/>
            <person name="Karlsson M."/>
            <person name="Shevchenko A."/>
            <person name="Choi S.R."/>
            <person name="Kim H.G."/>
            <person name="Park J.Y."/>
            <person name="Lim Y.P."/>
            <person name="Ludwig-Muller J."/>
            <person name="Dixelius C."/>
        </authorList>
    </citation>
    <scope>NUCLEOTIDE SEQUENCE</scope>
    <source>
        <tissue evidence="2">Potato root galls</tissue>
    </source>
</reference>
<keyword evidence="1" id="KW-1133">Transmembrane helix</keyword>